<accession>A0A385EDD6</accession>
<proteinExistence type="predicted"/>
<protein>
    <submittedName>
        <fullName evidence="1">Uncharacterized protein</fullName>
    </submittedName>
</protein>
<name>A0A385EDD6_9CAUD</name>
<reference evidence="1" key="2">
    <citation type="submission" date="2021-07" db="EMBL/GenBank/DDBJ databases">
        <title>Giant CbK-like Caulobacter bacteriophages have genetically divergent genomes.</title>
        <authorList>
            <person name="Wilson K."/>
            <person name="Ely B."/>
        </authorList>
    </citation>
    <scope>NUCLEOTIDE SEQUENCE</scope>
</reference>
<evidence type="ECO:0000313" key="2">
    <source>
        <dbReference type="Proteomes" id="UP000259683"/>
    </source>
</evidence>
<sequence>MTRTPPPLNGEKTHPLSAVALSTLRSISRFPCPTQEINHGLINRYQREGLIELYEDVSPYKTHKGKKISFVRISPAGEAILQEIG</sequence>
<dbReference type="EMBL" id="MH588547">
    <property type="protein sequence ID" value="AXQ69894.1"/>
    <property type="molecule type" value="Genomic_DNA"/>
</dbReference>
<evidence type="ECO:0000313" key="1">
    <source>
        <dbReference type="EMBL" id="AXQ69894.1"/>
    </source>
</evidence>
<dbReference type="Proteomes" id="UP000259683">
    <property type="component" value="Segment"/>
</dbReference>
<gene>
    <name evidence="1" type="ORF">CcrSC_gp312</name>
</gene>
<organism evidence="1 2">
    <name type="scientific">Caulobacter phage CcrSC</name>
    <dbReference type="NCBI Taxonomy" id="2283272"/>
    <lineage>
        <taxon>Viruses</taxon>
        <taxon>Duplodnaviria</taxon>
        <taxon>Heunggongvirae</taxon>
        <taxon>Uroviricota</taxon>
        <taxon>Caudoviricetes</taxon>
        <taxon>Jeanschmidtviridae</taxon>
        <taxon>Bertelyvirus</taxon>
        <taxon>Bertelyvirus SC</taxon>
    </lineage>
</organism>
<reference evidence="1" key="1">
    <citation type="submission" date="2018-07" db="EMBL/GenBank/DDBJ databases">
        <authorList>
            <person name="Wilson K.M."/>
            <person name="Ely B."/>
        </authorList>
    </citation>
    <scope>NUCLEOTIDE SEQUENCE</scope>
</reference>
<keyword evidence="2" id="KW-1185">Reference proteome</keyword>